<dbReference type="InterPro" id="IPR010035">
    <property type="entry name" value="Thi_S"/>
</dbReference>
<evidence type="ECO:0000313" key="2">
    <source>
        <dbReference type="Proteomes" id="UP000280099"/>
    </source>
</evidence>
<dbReference type="AlphaFoldDB" id="A0A420XGN0"/>
<dbReference type="Proteomes" id="UP000280099">
    <property type="component" value="Unassembled WGS sequence"/>
</dbReference>
<keyword evidence="2" id="KW-1185">Reference proteome</keyword>
<dbReference type="NCBIfam" id="TIGR01683">
    <property type="entry name" value="thiS"/>
    <property type="match status" value="1"/>
</dbReference>
<dbReference type="SUPFAM" id="SSF54285">
    <property type="entry name" value="MoaD/ThiS"/>
    <property type="match status" value="1"/>
</dbReference>
<reference evidence="1 2" key="1">
    <citation type="submission" date="2018-10" db="EMBL/GenBank/DDBJ databases">
        <title>Genomic Encyclopedia of Type Strains, Phase IV (KMG-IV): sequencing the most valuable type-strain genomes for metagenomic binning, comparative biology and taxonomic classification.</title>
        <authorList>
            <person name="Goeker M."/>
        </authorList>
    </citation>
    <scope>NUCLEOTIDE SEQUENCE [LARGE SCALE GENOMIC DNA]</scope>
    <source>
        <strain evidence="1 2">DSM 23800</strain>
    </source>
</reference>
<evidence type="ECO:0000313" key="1">
    <source>
        <dbReference type="EMBL" id="RKR71763.1"/>
    </source>
</evidence>
<gene>
    <name evidence="1" type="ORF">DES31_1111</name>
</gene>
<dbReference type="EMBL" id="RBJC01000006">
    <property type="protein sequence ID" value="RKR71763.1"/>
    <property type="molecule type" value="Genomic_DNA"/>
</dbReference>
<dbReference type="RefSeq" id="WP_121122879.1">
    <property type="nucleotide sequence ID" value="NZ_CP016604.1"/>
</dbReference>
<comment type="caution">
    <text evidence="1">The sequence shown here is derived from an EMBL/GenBank/DDBJ whole genome shotgun (WGS) entry which is preliminary data.</text>
</comment>
<dbReference type="InterPro" id="IPR012675">
    <property type="entry name" value="Beta-grasp_dom_sf"/>
</dbReference>
<protein>
    <submittedName>
        <fullName evidence="1">Sulfur carrier protein ThiS</fullName>
    </submittedName>
</protein>
<dbReference type="Gene3D" id="3.10.20.30">
    <property type="match status" value="1"/>
</dbReference>
<dbReference type="CDD" id="cd00565">
    <property type="entry name" value="Ubl_ThiS"/>
    <property type="match status" value="1"/>
</dbReference>
<dbReference type="InterPro" id="IPR016155">
    <property type="entry name" value="Mopterin_synth/thiamin_S_b"/>
</dbReference>
<proteinExistence type="predicted"/>
<sequence>MDIYINGEKITLLTVLSVAQLIEQQSLNPQGLAIAINQNILPRSEWESYQLKDNDSLTVFRAIAGG</sequence>
<organism evidence="1 2">
    <name type="scientific">Otariodibacter oris</name>
    <dbReference type="NCBI Taxonomy" id="1032623"/>
    <lineage>
        <taxon>Bacteria</taxon>
        <taxon>Pseudomonadati</taxon>
        <taxon>Pseudomonadota</taxon>
        <taxon>Gammaproteobacteria</taxon>
        <taxon>Pasteurellales</taxon>
        <taxon>Pasteurellaceae</taxon>
        <taxon>Otariodibacter</taxon>
    </lineage>
</organism>
<dbReference type="InterPro" id="IPR003749">
    <property type="entry name" value="ThiS/MoaD-like"/>
</dbReference>
<dbReference type="OrthoDB" id="6388078at2"/>
<accession>A0A420XGN0</accession>
<dbReference type="PANTHER" id="PTHR34472">
    <property type="entry name" value="SULFUR CARRIER PROTEIN THIS"/>
    <property type="match status" value="1"/>
</dbReference>
<dbReference type="PANTHER" id="PTHR34472:SF1">
    <property type="entry name" value="SULFUR CARRIER PROTEIN THIS"/>
    <property type="match status" value="1"/>
</dbReference>
<dbReference type="Pfam" id="PF02597">
    <property type="entry name" value="ThiS"/>
    <property type="match status" value="1"/>
</dbReference>
<name>A0A420XGN0_9PAST</name>